<dbReference type="STRING" id="284811.Q75CH6"/>
<dbReference type="PROSITE" id="PS50157">
    <property type="entry name" value="ZINC_FINGER_C2H2_2"/>
    <property type="match status" value="2"/>
</dbReference>
<dbReference type="OMA" id="ATKPFGC"/>
<evidence type="ECO:0000256" key="4">
    <source>
        <dbReference type="ARBA" id="ARBA00022737"/>
    </source>
</evidence>
<keyword evidence="2" id="KW-0678">Repressor</keyword>
<dbReference type="GO" id="GO:0000981">
    <property type="term" value="F:DNA-binding transcription factor activity, RNA polymerase II-specific"/>
    <property type="evidence" value="ECO:0000318"/>
    <property type="project" value="GO_Central"/>
</dbReference>
<dbReference type="PANTHER" id="PTHR16515">
    <property type="entry name" value="PR DOMAIN ZINC FINGER PROTEIN"/>
    <property type="match status" value="1"/>
</dbReference>
<dbReference type="InterPro" id="IPR013087">
    <property type="entry name" value="Znf_C2H2_type"/>
</dbReference>
<dbReference type="KEGG" id="ago:AGOS_ACL057W"/>
<feature type="domain" description="C2H2-type" evidence="10">
    <location>
        <begin position="489"/>
        <end position="516"/>
    </location>
</feature>
<evidence type="ECO:0000256" key="8">
    <source>
        <dbReference type="PROSITE-ProRule" id="PRU00042"/>
    </source>
</evidence>
<dbReference type="AlphaFoldDB" id="Q75CH6"/>
<keyword evidence="7" id="KW-0539">Nucleus</keyword>
<accession>Q75CH6</accession>
<evidence type="ECO:0000256" key="5">
    <source>
        <dbReference type="ARBA" id="ARBA00022771"/>
    </source>
</evidence>
<keyword evidence="4" id="KW-0677">Repeat</keyword>
<dbReference type="InParanoid" id="Q75CH6"/>
<dbReference type="FunFam" id="3.30.160.60:FF:000100">
    <property type="entry name" value="Zinc finger 45-like"/>
    <property type="match status" value="1"/>
</dbReference>
<dbReference type="PROSITE" id="PS00028">
    <property type="entry name" value="ZINC_FINGER_C2H2_1"/>
    <property type="match status" value="2"/>
</dbReference>
<dbReference type="GO" id="GO:0000987">
    <property type="term" value="F:cis-regulatory region sequence-specific DNA binding"/>
    <property type="evidence" value="ECO:0000318"/>
    <property type="project" value="GO_Central"/>
</dbReference>
<evidence type="ECO:0000259" key="10">
    <source>
        <dbReference type="PROSITE" id="PS50157"/>
    </source>
</evidence>
<reference evidence="11 12" key="1">
    <citation type="journal article" date="2004" name="Science">
        <title>The Ashbya gossypii genome as a tool for mapping the ancient Saccharomyces cerevisiae genome.</title>
        <authorList>
            <person name="Dietrich F.S."/>
            <person name="Voegeli S."/>
            <person name="Brachat S."/>
            <person name="Lerch A."/>
            <person name="Gates K."/>
            <person name="Steiner S."/>
            <person name="Mohr C."/>
            <person name="Pohlmann R."/>
            <person name="Luedi P."/>
            <person name="Choi S."/>
            <person name="Wing R.A."/>
            <person name="Flavier A."/>
            <person name="Gaffney T.D."/>
            <person name="Philippsen P."/>
        </authorList>
    </citation>
    <scope>NUCLEOTIDE SEQUENCE [LARGE SCALE GENOMIC DNA]</scope>
    <source>
        <strain evidence="12">ATCC 10895 / CBS 109.51 / FGSC 9923 / NRRL Y-1056</strain>
    </source>
</reference>
<feature type="region of interest" description="Disordered" evidence="9">
    <location>
        <begin position="424"/>
        <end position="453"/>
    </location>
</feature>
<gene>
    <name evidence="11" type="ORF">AGOS_ACL057W</name>
</gene>
<dbReference type="InterPro" id="IPR050331">
    <property type="entry name" value="Zinc_finger"/>
</dbReference>
<dbReference type="FunCoup" id="Q75CH6">
    <property type="interactions" value="8"/>
</dbReference>
<evidence type="ECO:0000256" key="7">
    <source>
        <dbReference type="ARBA" id="ARBA00023242"/>
    </source>
</evidence>
<dbReference type="EMBL" id="AE016816">
    <property type="protein sequence ID" value="AAS51171.1"/>
    <property type="molecule type" value="Genomic_DNA"/>
</dbReference>
<dbReference type="PANTHER" id="PTHR16515:SF66">
    <property type="entry name" value="C2H2-TYPE DOMAIN-CONTAINING PROTEIN"/>
    <property type="match status" value="1"/>
</dbReference>
<evidence type="ECO:0000256" key="9">
    <source>
        <dbReference type="SAM" id="MobiDB-lite"/>
    </source>
</evidence>
<dbReference type="GO" id="GO:0005634">
    <property type="term" value="C:nucleus"/>
    <property type="evidence" value="ECO:0000318"/>
    <property type="project" value="GO_Central"/>
</dbReference>
<dbReference type="GeneID" id="4619467"/>
<dbReference type="Gene3D" id="3.30.160.60">
    <property type="entry name" value="Classic Zinc Finger"/>
    <property type="match status" value="2"/>
</dbReference>
<dbReference type="eggNOG" id="KOG1721">
    <property type="taxonomic scope" value="Eukaryota"/>
</dbReference>
<feature type="domain" description="C2H2-type" evidence="10">
    <location>
        <begin position="460"/>
        <end position="488"/>
    </location>
</feature>
<protein>
    <submittedName>
        <fullName evidence="11">ACL057Wp</fullName>
    </submittedName>
</protein>
<dbReference type="HOGENOM" id="CLU_034389_1_0_1"/>
<keyword evidence="12" id="KW-1185">Reference proteome</keyword>
<organism evidence="11 12">
    <name type="scientific">Eremothecium gossypii (strain ATCC 10895 / CBS 109.51 / FGSC 9923 / NRRL Y-1056)</name>
    <name type="common">Yeast</name>
    <name type="synonym">Ashbya gossypii</name>
    <dbReference type="NCBI Taxonomy" id="284811"/>
    <lineage>
        <taxon>Eukaryota</taxon>
        <taxon>Fungi</taxon>
        <taxon>Dikarya</taxon>
        <taxon>Ascomycota</taxon>
        <taxon>Saccharomycotina</taxon>
        <taxon>Saccharomycetes</taxon>
        <taxon>Saccharomycetales</taxon>
        <taxon>Saccharomycetaceae</taxon>
        <taxon>Eremothecium</taxon>
    </lineage>
</organism>
<dbReference type="Pfam" id="PF00096">
    <property type="entry name" value="zf-C2H2"/>
    <property type="match status" value="2"/>
</dbReference>
<dbReference type="RefSeq" id="NP_983347.1">
    <property type="nucleotide sequence ID" value="NM_208700.1"/>
</dbReference>
<evidence type="ECO:0000313" key="11">
    <source>
        <dbReference type="EMBL" id="AAS51171.1"/>
    </source>
</evidence>
<reference evidence="12" key="2">
    <citation type="journal article" date="2013" name="G3 (Bethesda)">
        <title>Genomes of Ashbya fungi isolated from insects reveal four mating-type loci, numerous translocations, lack of transposons, and distinct gene duplications.</title>
        <authorList>
            <person name="Dietrich F.S."/>
            <person name="Voegeli S."/>
            <person name="Kuo S."/>
            <person name="Philippsen P."/>
        </authorList>
    </citation>
    <scope>GENOME REANNOTATION</scope>
    <source>
        <strain evidence="12">ATCC 10895 / CBS 109.51 / FGSC 9923 / NRRL Y-1056</strain>
    </source>
</reference>
<dbReference type="InterPro" id="IPR036236">
    <property type="entry name" value="Znf_C2H2_sf"/>
</dbReference>
<dbReference type="FunFam" id="3.30.160.60:FF:000634">
    <property type="entry name" value="Zinc finger X-chromosomal protein"/>
    <property type="match status" value="1"/>
</dbReference>
<keyword evidence="3" id="KW-0479">Metal-binding</keyword>
<comment type="subcellular location">
    <subcellularLocation>
        <location evidence="1">Nucleus</location>
    </subcellularLocation>
</comment>
<sequence>MTIYQQKSGVNLSYETLLSVGNSTANGSSSQLHQDLRLNFQLHQKDIEQEAMTNDLTGSTLNIPENHSITSCVVGAETPRDSDELPLTMDLLDEFLNLGAQQHTAPQQGKLPATQPRSYKQEPLANPLAPGTSSGQFNAHFHRQFQEQFQQHAALPPNQRTCHYSYQQPQTSQSRLRNYSFAPPGRRLSITGYQSDKPIYYEYEFFGKQSAEEEDEATANEDDTLTTDEEDLYNLSHLMASPGGKARKDSIFSDYGNEMVMPLPQAQQINMQVEDYTPMVGMESMPQWRKMKDIFKWNLFGGGKVDSQPSPAEYIEMNEEEHHQPFRKRYFWSRRPNTPAIQAESQEEASVNPSELVRSSSFDLPLTLECITPSSTDVTSSFTTNTSVTGNELTEPFSHPLKMEQAGIYFKEPLLKMAEQMSSFSSAPDPLDPGITKKRAGMPKTRGRKPSPALDATKPFGCEYCERRFKRQEHLKRHIRSLHMGEKPYGCDICGKKFSRSDNLNQHIKTHSNGATERKL</sequence>
<keyword evidence="5 8" id="KW-0863">Zinc-finger</keyword>
<dbReference type="SUPFAM" id="SSF57667">
    <property type="entry name" value="beta-beta-alpha zinc fingers"/>
    <property type="match status" value="1"/>
</dbReference>
<dbReference type="GO" id="GO:0008270">
    <property type="term" value="F:zinc ion binding"/>
    <property type="evidence" value="ECO:0007669"/>
    <property type="project" value="UniProtKB-KW"/>
</dbReference>
<evidence type="ECO:0000256" key="1">
    <source>
        <dbReference type="ARBA" id="ARBA00004123"/>
    </source>
</evidence>
<evidence type="ECO:0000256" key="6">
    <source>
        <dbReference type="ARBA" id="ARBA00022833"/>
    </source>
</evidence>
<feature type="compositionally biased region" description="Basic residues" evidence="9">
    <location>
        <begin position="436"/>
        <end position="449"/>
    </location>
</feature>
<dbReference type="SMART" id="SM00355">
    <property type="entry name" value="ZnF_C2H2"/>
    <property type="match status" value="2"/>
</dbReference>
<evidence type="ECO:0000256" key="2">
    <source>
        <dbReference type="ARBA" id="ARBA00022491"/>
    </source>
</evidence>
<dbReference type="OrthoDB" id="654211at2759"/>
<dbReference type="Proteomes" id="UP000000591">
    <property type="component" value="Chromosome III"/>
</dbReference>
<dbReference type="GO" id="GO:0042594">
    <property type="term" value="P:response to starvation"/>
    <property type="evidence" value="ECO:0000318"/>
    <property type="project" value="GO_Central"/>
</dbReference>
<evidence type="ECO:0000313" key="12">
    <source>
        <dbReference type="Proteomes" id="UP000000591"/>
    </source>
</evidence>
<keyword evidence="6" id="KW-0862">Zinc</keyword>
<evidence type="ECO:0000256" key="3">
    <source>
        <dbReference type="ARBA" id="ARBA00022723"/>
    </source>
</evidence>
<name>Q75CH6_EREGS</name>
<proteinExistence type="predicted"/>